<evidence type="ECO:0000313" key="2">
    <source>
        <dbReference type="EMBL" id="KAJ1149241.1"/>
    </source>
</evidence>
<sequence length="129" mass="12680">MAKEPKAPGRPAGGATEAGEAAEAAEAGVRQSAGSRGALMAGAAGAAQAVQGQSTADLQPTCSLQFQIPRAAGDVGDAGGSPIRCPIRTLLDPLGSAMATAVRPCCSDVDCEPNDPAFQLSQSSLSALT</sequence>
<dbReference type="EMBL" id="JANPWB010000009">
    <property type="protein sequence ID" value="KAJ1149241.1"/>
    <property type="molecule type" value="Genomic_DNA"/>
</dbReference>
<evidence type="ECO:0000313" key="3">
    <source>
        <dbReference type="Proteomes" id="UP001066276"/>
    </source>
</evidence>
<reference evidence="2" key="1">
    <citation type="journal article" date="2022" name="bioRxiv">
        <title>Sequencing and chromosome-scale assembly of the giantPleurodeles waltlgenome.</title>
        <authorList>
            <person name="Brown T."/>
            <person name="Elewa A."/>
            <person name="Iarovenko S."/>
            <person name="Subramanian E."/>
            <person name="Araus A.J."/>
            <person name="Petzold A."/>
            <person name="Susuki M."/>
            <person name="Suzuki K.-i.T."/>
            <person name="Hayashi T."/>
            <person name="Toyoda A."/>
            <person name="Oliveira C."/>
            <person name="Osipova E."/>
            <person name="Leigh N.D."/>
            <person name="Simon A."/>
            <person name="Yun M.H."/>
        </authorList>
    </citation>
    <scope>NUCLEOTIDE SEQUENCE</scope>
    <source>
        <strain evidence="2">20211129_DDA</strain>
        <tissue evidence="2">Liver</tissue>
    </source>
</reference>
<organism evidence="2 3">
    <name type="scientific">Pleurodeles waltl</name>
    <name type="common">Iberian ribbed newt</name>
    <dbReference type="NCBI Taxonomy" id="8319"/>
    <lineage>
        <taxon>Eukaryota</taxon>
        <taxon>Metazoa</taxon>
        <taxon>Chordata</taxon>
        <taxon>Craniata</taxon>
        <taxon>Vertebrata</taxon>
        <taxon>Euteleostomi</taxon>
        <taxon>Amphibia</taxon>
        <taxon>Batrachia</taxon>
        <taxon>Caudata</taxon>
        <taxon>Salamandroidea</taxon>
        <taxon>Salamandridae</taxon>
        <taxon>Pleurodelinae</taxon>
        <taxon>Pleurodeles</taxon>
    </lineage>
</organism>
<name>A0AAV7R8W7_PLEWA</name>
<evidence type="ECO:0000256" key="1">
    <source>
        <dbReference type="SAM" id="MobiDB-lite"/>
    </source>
</evidence>
<protein>
    <submittedName>
        <fullName evidence="2">Uncharacterized protein</fullName>
    </submittedName>
</protein>
<proteinExistence type="predicted"/>
<comment type="caution">
    <text evidence="2">The sequence shown here is derived from an EMBL/GenBank/DDBJ whole genome shotgun (WGS) entry which is preliminary data.</text>
</comment>
<dbReference type="AlphaFoldDB" id="A0AAV7R8W7"/>
<accession>A0AAV7R8W7</accession>
<feature type="region of interest" description="Disordered" evidence="1">
    <location>
        <begin position="1"/>
        <end position="54"/>
    </location>
</feature>
<dbReference type="Proteomes" id="UP001066276">
    <property type="component" value="Chromosome 5"/>
</dbReference>
<feature type="compositionally biased region" description="Low complexity" evidence="1">
    <location>
        <begin position="13"/>
        <end position="54"/>
    </location>
</feature>
<gene>
    <name evidence="2" type="ORF">NDU88_002056</name>
</gene>
<keyword evidence="3" id="KW-1185">Reference proteome</keyword>